<keyword evidence="1" id="KW-0732">Signal</keyword>
<reference evidence="3" key="1">
    <citation type="submission" date="2016-11" db="EMBL/GenBank/DDBJ databases">
        <authorList>
            <person name="Varghese N."/>
            <person name="Submissions S."/>
        </authorList>
    </citation>
    <scope>NUCLEOTIDE SEQUENCE [LARGE SCALE GENOMIC DNA]</scope>
    <source>
        <strain evidence="3">DSM 24724</strain>
    </source>
</reference>
<dbReference type="EMBL" id="FRBT01000001">
    <property type="protein sequence ID" value="SHL28054.1"/>
    <property type="molecule type" value="Genomic_DNA"/>
</dbReference>
<proteinExistence type="predicted"/>
<evidence type="ECO:0000313" key="2">
    <source>
        <dbReference type="EMBL" id="SHL28054.1"/>
    </source>
</evidence>
<evidence type="ECO:0000313" key="3">
    <source>
        <dbReference type="Proteomes" id="UP000184028"/>
    </source>
</evidence>
<name>A0A1M6ZCH1_9FLAO</name>
<keyword evidence="3" id="KW-1185">Reference proteome</keyword>
<dbReference type="STRING" id="946677.SAMN05444484_101962"/>
<evidence type="ECO:0008006" key="4">
    <source>
        <dbReference type="Google" id="ProtNLM"/>
    </source>
</evidence>
<dbReference type="RefSeq" id="WP_143154983.1">
    <property type="nucleotide sequence ID" value="NZ_FRBT01000001.1"/>
</dbReference>
<dbReference type="Proteomes" id="UP000184028">
    <property type="component" value="Unassembled WGS sequence"/>
</dbReference>
<dbReference type="OrthoDB" id="7342920at2"/>
<evidence type="ECO:0000256" key="1">
    <source>
        <dbReference type="SAM" id="SignalP"/>
    </source>
</evidence>
<dbReference type="AlphaFoldDB" id="A0A1M6ZCH1"/>
<dbReference type="SUPFAM" id="SSF82185">
    <property type="entry name" value="Histone H3 K4-specific methyltransferase SET7/9 N-terminal domain"/>
    <property type="match status" value="1"/>
</dbReference>
<organism evidence="2 3">
    <name type="scientific">Flavobacterium chilense</name>
    <dbReference type="NCBI Taxonomy" id="946677"/>
    <lineage>
        <taxon>Bacteria</taxon>
        <taxon>Pseudomonadati</taxon>
        <taxon>Bacteroidota</taxon>
        <taxon>Flavobacteriia</taxon>
        <taxon>Flavobacteriales</taxon>
        <taxon>Flavobacteriaceae</taxon>
        <taxon>Flavobacterium</taxon>
    </lineage>
</organism>
<dbReference type="Gene3D" id="3.90.930.1">
    <property type="match status" value="1"/>
</dbReference>
<feature type="signal peptide" evidence="1">
    <location>
        <begin position="1"/>
        <end position="20"/>
    </location>
</feature>
<accession>A0A1M6ZCH1</accession>
<gene>
    <name evidence="2" type="ORF">SAMN05444484_101962</name>
</gene>
<feature type="chain" id="PRO_5012341908" description="MORN repeat variant" evidence="1">
    <location>
        <begin position="21"/>
        <end position="186"/>
    </location>
</feature>
<sequence>MKYNFTLYFLLCASSIHIFAQMKNYSVFDKDDFDKMGIPKNLNGQVIYQGYVKGIGYVANQIAEYKNGKKHGHFIYFNKGEFVGEEYYVNGIRNGYFSLGEWSGFYKNGRKDGIWKHSSDTGDSEIITYKKGEKHGYYEYKYAIIKIIGRYKDDKKDGQWITYNEKGEILNKSFFKKGVEINIEKK</sequence>
<protein>
    <recommendedName>
        <fullName evidence="4">MORN repeat variant</fullName>
    </recommendedName>
</protein>